<dbReference type="Gene3D" id="3.40.50.1820">
    <property type="entry name" value="alpha/beta hydrolase"/>
    <property type="match status" value="1"/>
</dbReference>
<organism evidence="3 4">
    <name type="scientific">Metabacillus litoralis</name>
    <dbReference type="NCBI Taxonomy" id="152268"/>
    <lineage>
        <taxon>Bacteria</taxon>
        <taxon>Bacillati</taxon>
        <taxon>Bacillota</taxon>
        <taxon>Bacilli</taxon>
        <taxon>Bacillales</taxon>
        <taxon>Bacillaceae</taxon>
        <taxon>Metabacillus</taxon>
    </lineage>
</organism>
<dbReference type="SUPFAM" id="SSF53474">
    <property type="entry name" value="alpha/beta-Hydrolases"/>
    <property type="match status" value="1"/>
</dbReference>
<sequence length="330" mass="37220">MLTNAYHLWTKTDYTYPVKGLFMPNIVTYIHDEDEKIRPAMIVVPGGGYQRVSPAEGELVAKEFYKEGYNTFVITYTTNLLAQNPLKLQPLKDLSKAVMFLRKNAGVFKIIPNKLAVCGFSAGGHLSASLAVHYDAKELKISGEYENISNRPDAMILSYPVISSTSFVHKDSFLALLGEDPTKEELEYMSLENHVSEHTPPIFLWHTATDQHVPVENSYLFANACKAQGVPFELHVFGNGGHGISLANEDWASGNYDGYYTMQQYIETIEFYIENNIELPPSLKMIGEISEKLSLKEAIIQGVKNFSQRQHDEGIAIWPILAHRWLEKVL</sequence>
<reference evidence="3 4" key="1">
    <citation type="journal article" date="2005" name="Int. J. Syst. Evol. Microbiol.">
        <title>Bacillus litoralis sp. nov., isolated from a tidal flat of the Yellow Sea in Korea.</title>
        <authorList>
            <person name="Yoon J.H."/>
            <person name="Oh T.K."/>
        </authorList>
    </citation>
    <scope>NUCLEOTIDE SEQUENCE [LARGE SCALE GENOMIC DNA]</scope>
    <source>
        <strain evidence="3 4">SW-211</strain>
    </source>
</reference>
<dbReference type="EMBL" id="VOQF01000006">
    <property type="protein sequence ID" value="TXC90611.1"/>
    <property type="molecule type" value="Genomic_DNA"/>
</dbReference>
<dbReference type="GO" id="GO:0016787">
    <property type="term" value="F:hydrolase activity"/>
    <property type="evidence" value="ECO:0007669"/>
    <property type="project" value="UniProtKB-KW"/>
</dbReference>
<feature type="domain" description="BD-FAE-like" evidence="2">
    <location>
        <begin position="29"/>
        <end position="223"/>
    </location>
</feature>
<dbReference type="InterPro" id="IPR050300">
    <property type="entry name" value="GDXG_lipolytic_enzyme"/>
</dbReference>
<proteinExistence type="predicted"/>
<evidence type="ECO:0000313" key="4">
    <source>
        <dbReference type="Proteomes" id="UP000321363"/>
    </source>
</evidence>
<evidence type="ECO:0000256" key="1">
    <source>
        <dbReference type="ARBA" id="ARBA00022801"/>
    </source>
</evidence>
<dbReference type="PANTHER" id="PTHR48081:SF6">
    <property type="entry name" value="PEPTIDASE S9 PROLYL OLIGOPEPTIDASE CATALYTIC DOMAIN-CONTAINING PROTEIN"/>
    <property type="match status" value="1"/>
</dbReference>
<keyword evidence="1 3" id="KW-0378">Hydrolase</keyword>
<dbReference type="RefSeq" id="WP_146948818.1">
    <property type="nucleotide sequence ID" value="NZ_VOQF01000006.1"/>
</dbReference>
<dbReference type="InterPro" id="IPR029058">
    <property type="entry name" value="AB_hydrolase_fold"/>
</dbReference>
<dbReference type="OrthoDB" id="9794725at2"/>
<dbReference type="Pfam" id="PF20434">
    <property type="entry name" value="BD-FAE"/>
    <property type="match status" value="1"/>
</dbReference>
<dbReference type="InterPro" id="IPR049492">
    <property type="entry name" value="BD-FAE-like_dom"/>
</dbReference>
<accession>A0A5C6VYH3</accession>
<dbReference type="AlphaFoldDB" id="A0A5C6VYH3"/>
<dbReference type="Proteomes" id="UP000321363">
    <property type="component" value="Unassembled WGS sequence"/>
</dbReference>
<evidence type="ECO:0000259" key="2">
    <source>
        <dbReference type="Pfam" id="PF20434"/>
    </source>
</evidence>
<protein>
    <submittedName>
        <fullName evidence="3">Alpha/beta hydrolase</fullName>
    </submittedName>
</protein>
<evidence type="ECO:0000313" key="3">
    <source>
        <dbReference type="EMBL" id="TXC90611.1"/>
    </source>
</evidence>
<comment type="caution">
    <text evidence="3">The sequence shown here is derived from an EMBL/GenBank/DDBJ whole genome shotgun (WGS) entry which is preliminary data.</text>
</comment>
<gene>
    <name evidence="3" type="ORF">FS935_11910</name>
</gene>
<name>A0A5C6VYH3_9BACI</name>
<keyword evidence="4" id="KW-1185">Reference proteome</keyword>
<dbReference type="PANTHER" id="PTHR48081">
    <property type="entry name" value="AB HYDROLASE SUPERFAMILY PROTEIN C4A8.06C"/>
    <property type="match status" value="1"/>
</dbReference>